<keyword evidence="4" id="KW-0520">NAD</keyword>
<dbReference type="RefSeq" id="WP_336352465.1">
    <property type="nucleotide sequence ID" value="NZ_JAZAQL010000006.1"/>
</dbReference>
<comment type="catalytic activity">
    <reaction evidence="6">
        <text>precorrin-2 + NAD(+) = sirohydrochlorin + NADH + 2 H(+)</text>
        <dbReference type="Rhea" id="RHEA:15613"/>
        <dbReference type="ChEBI" id="CHEBI:15378"/>
        <dbReference type="ChEBI" id="CHEBI:57540"/>
        <dbReference type="ChEBI" id="CHEBI:57945"/>
        <dbReference type="ChEBI" id="CHEBI:58351"/>
        <dbReference type="ChEBI" id="CHEBI:58827"/>
        <dbReference type="EC" id="1.3.1.76"/>
    </reaction>
</comment>
<dbReference type="InterPro" id="IPR036291">
    <property type="entry name" value="NAD(P)-bd_dom_sf"/>
</dbReference>
<dbReference type="Gene3D" id="3.30.160.110">
    <property type="entry name" value="Siroheme synthase, domain 2"/>
    <property type="match status" value="1"/>
</dbReference>
<evidence type="ECO:0000313" key="7">
    <source>
        <dbReference type="EMBL" id="MFC6955549.1"/>
    </source>
</evidence>
<keyword evidence="5" id="KW-0627">Porphyrin biosynthesis</keyword>
<keyword evidence="8" id="KW-1185">Reference proteome</keyword>
<dbReference type="InterPro" id="IPR006367">
    <property type="entry name" value="Sirohaem_synthase_N"/>
</dbReference>
<accession>A0ABD5VJF1</accession>
<dbReference type="GO" id="GO:0006779">
    <property type="term" value="P:porphyrin-containing compound biosynthetic process"/>
    <property type="evidence" value="ECO:0007669"/>
    <property type="project" value="UniProtKB-KW"/>
</dbReference>
<gene>
    <name evidence="7" type="ORF">ACFQGB_22030</name>
</gene>
<evidence type="ECO:0000256" key="5">
    <source>
        <dbReference type="ARBA" id="ARBA00023244"/>
    </source>
</evidence>
<evidence type="ECO:0000256" key="2">
    <source>
        <dbReference type="ARBA" id="ARBA00012400"/>
    </source>
</evidence>
<reference evidence="7 8" key="1">
    <citation type="journal article" date="2019" name="Int. J. Syst. Evol. Microbiol.">
        <title>The Global Catalogue of Microorganisms (GCM) 10K type strain sequencing project: providing services to taxonomists for standard genome sequencing and annotation.</title>
        <authorList>
            <consortium name="The Broad Institute Genomics Platform"/>
            <consortium name="The Broad Institute Genome Sequencing Center for Infectious Disease"/>
            <person name="Wu L."/>
            <person name="Ma J."/>
        </authorList>
    </citation>
    <scope>NUCLEOTIDE SEQUENCE [LARGE SCALE GENOMIC DNA]</scope>
    <source>
        <strain evidence="7 8">GX26</strain>
    </source>
</reference>
<dbReference type="PANTHER" id="PTHR35330">
    <property type="entry name" value="SIROHEME BIOSYNTHESIS PROTEIN MET8"/>
    <property type="match status" value="1"/>
</dbReference>
<dbReference type="Proteomes" id="UP001596395">
    <property type="component" value="Unassembled WGS sequence"/>
</dbReference>
<dbReference type="SUPFAM" id="SSF75615">
    <property type="entry name" value="Siroheme synthase middle domains-like"/>
    <property type="match status" value="1"/>
</dbReference>
<dbReference type="EC" id="1.3.1.76" evidence="2"/>
<comment type="caution">
    <text evidence="7">The sequence shown here is derived from an EMBL/GenBank/DDBJ whole genome shotgun (WGS) entry which is preliminary data.</text>
</comment>
<dbReference type="SUPFAM" id="SSF51735">
    <property type="entry name" value="NAD(P)-binding Rossmann-fold domains"/>
    <property type="match status" value="1"/>
</dbReference>
<dbReference type="AlphaFoldDB" id="A0ABD5VJF1"/>
<keyword evidence="3" id="KW-0560">Oxidoreductase</keyword>
<dbReference type="Gene3D" id="3.40.50.720">
    <property type="entry name" value="NAD(P)-binding Rossmann-like Domain"/>
    <property type="match status" value="1"/>
</dbReference>
<dbReference type="EMBL" id="JBHSXN010000006">
    <property type="protein sequence ID" value="MFC6955549.1"/>
    <property type="molecule type" value="Genomic_DNA"/>
</dbReference>
<name>A0ABD5VJF1_9EURY</name>
<organism evidence="7 8">
    <name type="scientific">Halorubellus litoreus</name>
    <dbReference type="NCBI Taxonomy" id="755308"/>
    <lineage>
        <taxon>Archaea</taxon>
        <taxon>Methanobacteriati</taxon>
        <taxon>Methanobacteriota</taxon>
        <taxon>Stenosarchaea group</taxon>
        <taxon>Halobacteria</taxon>
        <taxon>Halobacteriales</taxon>
        <taxon>Halorubellaceae</taxon>
        <taxon>Halorubellus</taxon>
    </lineage>
</organism>
<dbReference type="InterPro" id="IPR028161">
    <property type="entry name" value="Met8-like"/>
</dbReference>
<dbReference type="GO" id="GO:0043115">
    <property type="term" value="F:precorrin-2 dehydrogenase activity"/>
    <property type="evidence" value="ECO:0007669"/>
    <property type="project" value="UniProtKB-EC"/>
</dbReference>
<sequence length="216" mass="22904">MIPLYHDFTGERVLVVGGGSVGARKARRFATEADVVVVSPGFADADFGGAERVRSEVVPDDVPGWFDRVDPALAVAATDDAAVNARVESEASARDVLVNRTDTHGERDPGSVVVPATVRDDPVVVSVATGGASPALSKYLRERIEDDIAGAGAMAELTGALRDDLQGRGVDPERRRDVVRAVVRSPDVWTTLRTGNAKPRQLIDDVLADVAPELVK</sequence>
<evidence type="ECO:0000256" key="1">
    <source>
        <dbReference type="ARBA" id="ARBA00005010"/>
    </source>
</evidence>
<evidence type="ECO:0000256" key="6">
    <source>
        <dbReference type="ARBA" id="ARBA00047561"/>
    </source>
</evidence>
<dbReference type="NCBIfam" id="TIGR01470">
    <property type="entry name" value="cysG_Nterm"/>
    <property type="match status" value="1"/>
</dbReference>
<proteinExistence type="predicted"/>
<evidence type="ECO:0000256" key="4">
    <source>
        <dbReference type="ARBA" id="ARBA00023027"/>
    </source>
</evidence>
<dbReference type="Pfam" id="PF13241">
    <property type="entry name" value="NAD_binding_7"/>
    <property type="match status" value="1"/>
</dbReference>
<protein>
    <recommendedName>
        <fullName evidence="2">precorrin-2 dehydrogenase</fullName>
        <ecNumber evidence="2">1.3.1.76</ecNumber>
    </recommendedName>
</protein>
<dbReference type="PANTHER" id="PTHR35330:SF1">
    <property type="entry name" value="SIROHEME BIOSYNTHESIS PROTEIN MET8"/>
    <property type="match status" value="1"/>
</dbReference>
<comment type="pathway">
    <text evidence="1">Porphyrin-containing compound metabolism; siroheme biosynthesis; sirohydrochlorin from precorrin-2: step 1/1.</text>
</comment>
<evidence type="ECO:0000313" key="8">
    <source>
        <dbReference type="Proteomes" id="UP001596395"/>
    </source>
</evidence>
<evidence type="ECO:0000256" key="3">
    <source>
        <dbReference type="ARBA" id="ARBA00023002"/>
    </source>
</evidence>